<keyword evidence="4" id="KW-0677">Repeat</keyword>
<dbReference type="InterPro" id="IPR036640">
    <property type="entry name" value="ABC1_TM_sf"/>
</dbReference>
<dbReference type="OrthoDB" id="1933929at2759"/>
<dbReference type="AlphaFoldDB" id="A0A2P5CUA4"/>
<dbReference type="SUPFAM" id="SSF52540">
    <property type="entry name" value="P-loop containing nucleoside triphosphate hydrolases"/>
    <property type="match status" value="1"/>
</dbReference>
<evidence type="ECO:0000256" key="3">
    <source>
        <dbReference type="ARBA" id="ARBA00022692"/>
    </source>
</evidence>
<comment type="caution">
    <text evidence="9">The sequence shown here is derived from an EMBL/GenBank/DDBJ whole genome shotgun (WGS) entry which is preliminary data.</text>
</comment>
<name>A0A2P5CUA4_PARAD</name>
<dbReference type="InterPro" id="IPR027417">
    <property type="entry name" value="P-loop_NTPase"/>
</dbReference>
<reference evidence="10" key="1">
    <citation type="submission" date="2016-06" db="EMBL/GenBank/DDBJ databases">
        <title>Parallel loss of symbiosis genes in relatives of nitrogen-fixing non-legume Parasponia.</title>
        <authorList>
            <person name="Van Velzen R."/>
            <person name="Holmer R."/>
            <person name="Bu F."/>
            <person name="Rutten L."/>
            <person name="Van Zeijl A."/>
            <person name="Liu W."/>
            <person name="Santuari L."/>
            <person name="Cao Q."/>
            <person name="Sharma T."/>
            <person name="Shen D."/>
            <person name="Roswanjaya Y."/>
            <person name="Wardhani T."/>
            <person name="Kalhor M.S."/>
            <person name="Jansen J."/>
            <person name="Van den Hoogen J."/>
            <person name="Gungor B."/>
            <person name="Hartog M."/>
            <person name="Hontelez J."/>
            <person name="Verver J."/>
            <person name="Yang W.-C."/>
            <person name="Schijlen E."/>
            <person name="Repin R."/>
            <person name="Schilthuizen M."/>
            <person name="Schranz E."/>
            <person name="Heidstra R."/>
            <person name="Miyata K."/>
            <person name="Fedorova E."/>
            <person name="Kohlen W."/>
            <person name="Bisseling T."/>
            <person name="Smit S."/>
            <person name="Geurts R."/>
        </authorList>
    </citation>
    <scope>NUCLEOTIDE SEQUENCE [LARGE SCALE GENOMIC DNA]</scope>
    <source>
        <strain evidence="10">cv. WU1-14</strain>
    </source>
</reference>
<evidence type="ECO:0000256" key="6">
    <source>
        <dbReference type="ARBA" id="ARBA00023136"/>
    </source>
</evidence>
<accession>A0A2P5CUA4</accession>
<evidence type="ECO:0000256" key="2">
    <source>
        <dbReference type="ARBA" id="ARBA00022448"/>
    </source>
</evidence>
<dbReference type="GO" id="GO:0005524">
    <property type="term" value="F:ATP binding"/>
    <property type="evidence" value="ECO:0007669"/>
    <property type="project" value="InterPro"/>
</dbReference>
<keyword evidence="2" id="KW-0813">Transport</keyword>
<sequence>MRKPMRRLVLWIQNQKESSRAIDKMAVGRTTIIIAHRLSTIKNSNTIAVVENGQVKEIGPHNELIQERNGLYKSLVCLQQMEKEISLSPSKKDSNISTSNVCNSKKLPSSPTLVLSNHCFKDLNDTPRSLFWRFLDLNKSEWKQATLGCLSAILSGVIMHLRSVIVGVTISVYFSTNQGEIKERIRNQVLWLFGFSAFSILFNIYQHYSFAD</sequence>
<evidence type="ECO:0000256" key="4">
    <source>
        <dbReference type="ARBA" id="ARBA00022737"/>
    </source>
</evidence>
<dbReference type="Gene3D" id="1.20.1560.10">
    <property type="entry name" value="ABC transporter type 1, transmembrane domain"/>
    <property type="match status" value="1"/>
</dbReference>
<protein>
    <submittedName>
        <fullName evidence="9">ABC-1 type transporter</fullName>
    </submittedName>
</protein>
<dbReference type="SUPFAM" id="SSF90123">
    <property type="entry name" value="ABC transporter transmembrane region"/>
    <property type="match status" value="1"/>
</dbReference>
<keyword evidence="7" id="KW-0325">Glycoprotein</keyword>
<organism evidence="9 10">
    <name type="scientific">Parasponia andersonii</name>
    <name type="common">Sponia andersonii</name>
    <dbReference type="NCBI Taxonomy" id="3476"/>
    <lineage>
        <taxon>Eukaryota</taxon>
        <taxon>Viridiplantae</taxon>
        <taxon>Streptophyta</taxon>
        <taxon>Embryophyta</taxon>
        <taxon>Tracheophyta</taxon>
        <taxon>Spermatophyta</taxon>
        <taxon>Magnoliopsida</taxon>
        <taxon>eudicotyledons</taxon>
        <taxon>Gunneridae</taxon>
        <taxon>Pentapetalae</taxon>
        <taxon>rosids</taxon>
        <taxon>fabids</taxon>
        <taxon>Rosales</taxon>
        <taxon>Cannabaceae</taxon>
        <taxon>Parasponia</taxon>
    </lineage>
</organism>
<evidence type="ECO:0000256" key="8">
    <source>
        <dbReference type="SAM" id="Phobius"/>
    </source>
</evidence>
<keyword evidence="10" id="KW-1185">Reference proteome</keyword>
<keyword evidence="5 8" id="KW-1133">Transmembrane helix</keyword>
<dbReference type="PANTHER" id="PTHR45136:SF2">
    <property type="entry name" value="ABC TRANSPORTER DOMAIN-CONTAINING PROTEIN"/>
    <property type="match status" value="1"/>
</dbReference>
<comment type="similarity">
    <text evidence="1">Belongs to the ABC transporter superfamily. ABCB family. Multidrug resistance exporter (TC 3.A.1.201) subfamily.</text>
</comment>
<dbReference type="PANTHER" id="PTHR45136">
    <property type="entry name" value="ABC TRANSPORTER DOMAIN-CONTAINING PROTEIN"/>
    <property type="match status" value="1"/>
</dbReference>
<dbReference type="EMBL" id="JXTB01000094">
    <property type="protein sequence ID" value="PON64633.1"/>
    <property type="molecule type" value="Genomic_DNA"/>
</dbReference>
<keyword evidence="3 8" id="KW-0812">Transmembrane</keyword>
<dbReference type="Proteomes" id="UP000237105">
    <property type="component" value="Unassembled WGS sequence"/>
</dbReference>
<keyword evidence="6 8" id="KW-0472">Membrane</keyword>
<evidence type="ECO:0000256" key="7">
    <source>
        <dbReference type="ARBA" id="ARBA00023180"/>
    </source>
</evidence>
<dbReference type="STRING" id="3476.A0A2P5CUA4"/>
<dbReference type="GO" id="GO:0016020">
    <property type="term" value="C:membrane"/>
    <property type="evidence" value="ECO:0007669"/>
    <property type="project" value="InterPro"/>
</dbReference>
<evidence type="ECO:0000313" key="10">
    <source>
        <dbReference type="Proteomes" id="UP000237105"/>
    </source>
</evidence>
<gene>
    <name evidence="9" type="ORF">PanWU01x14_123450</name>
</gene>
<evidence type="ECO:0000256" key="5">
    <source>
        <dbReference type="ARBA" id="ARBA00022989"/>
    </source>
</evidence>
<evidence type="ECO:0000256" key="1">
    <source>
        <dbReference type="ARBA" id="ARBA00007577"/>
    </source>
</evidence>
<dbReference type="Gene3D" id="3.40.50.300">
    <property type="entry name" value="P-loop containing nucleotide triphosphate hydrolases"/>
    <property type="match status" value="1"/>
</dbReference>
<evidence type="ECO:0000313" key="9">
    <source>
        <dbReference type="EMBL" id="PON64633.1"/>
    </source>
</evidence>
<feature type="transmembrane region" description="Helical" evidence="8">
    <location>
        <begin position="189"/>
        <end position="208"/>
    </location>
</feature>
<proteinExistence type="inferred from homology"/>